<evidence type="ECO:0000256" key="1">
    <source>
        <dbReference type="SAM" id="SignalP"/>
    </source>
</evidence>
<dbReference type="PROSITE" id="PS51257">
    <property type="entry name" value="PROKAR_LIPOPROTEIN"/>
    <property type="match status" value="1"/>
</dbReference>
<protein>
    <recommendedName>
        <fullName evidence="4">DUF4352 domain-containing protein</fullName>
    </recommendedName>
</protein>
<evidence type="ECO:0000313" key="2">
    <source>
        <dbReference type="EMBL" id="KGX89708.1"/>
    </source>
</evidence>
<reference evidence="2 3" key="1">
    <citation type="submission" date="2013-08" db="EMBL/GenBank/DDBJ databases">
        <authorList>
            <person name="Huang J."/>
            <person name="Wang G."/>
        </authorList>
    </citation>
    <scope>NUCLEOTIDE SEQUENCE [LARGE SCALE GENOMIC DNA]</scope>
    <source>
        <strain evidence="2 3">BH030004</strain>
    </source>
</reference>
<comment type="caution">
    <text evidence="2">The sequence shown here is derived from an EMBL/GenBank/DDBJ whole genome shotgun (WGS) entry which is preliminary data.</text>
</comment>
<name>A0A0A5GER3_9BACI</name>
<proteinExistence type="predicted"/>
<keyword evidence="3" id="KW-1185">Reference proteome</keyword>
<evidence type="ECO:0000313" key="3">
    <source>
        <dbReference type="Proteomes" id="UP000030403"/>
    </source>
</evidence>
<sequence>MRRMILLSILAISFSILVACSPQIQEAKGTVEKDGIQFDVEATYNKISGKFDVVAKVTNNTNQQLELIYSNRRIINYEGQPQKTEGVDVYSQSHGPGDVTTIERSIPKGDFLRGEEPFRIKIVYSLEKDNQKKEIEIPLHAEE</sequence>
<evidence type="ECO:0008006" key="4">
    <source>
        <dbReference type="Google" id="ProtNLM"/>
    </source>
</evidence>
<gene>
    <name evidence="2" type="ORF">N783_04920</name>
</gene>
<feature type="chain" id="PRO_5039365346" description="DUF4352 domain-containing protein" evidence="1">
    <location>
        <begin position="20"/>
        <end position="143"/>
    </location>
</feature>
<dbReference type="RefSeq" id="WP_027446171.1">
    <property type="nucleotide sequence ID" value="NZ_AULJ01000031.1"/>
</dbReference>
<accession>A0A0A5GER3</accession>
<dbReference type="AlphaFoldDB" id="A0A0A5GER3"/>
<keyword evidence="1" id="KW-0732">Signal</keyword>
<feature type="signal peptide" evidence="1">
    <location>
        <begin position="1"/>
        <end position="19"/>
    </location>
</feature>
<organism evidence="2 3">
    <name type="scientific">Pontibacillus marinus BH030004 = DSM 16465</name>
    <dbReference type="NCBI Taxonomy" id="1385511"/>
    <lineage>
        <taxon>Bacteria</taxon>
        <taxon>Bacillati</taxon>
        <taxon>Bacillota</taxon>
        <taxon>Bacilli</taxon>
        <taxon>Bacillales</taxon>
        <taxon>Bacillaceae</taxon>
        <taxon>Pontibacillus</taxon>
    </lineage>
</organism>
<dbReference type="EMBL" id="AVPF01000013">
    <property type="protein sequence ID" value="KGX89708.1"/>
    <property type="molecule type" value="Genomic_DNA"/>
</dbReference>
<dbReference type="Proteomes" id="UP000030403">
    <property type="component" value="Unassembled WGS sequence"/>
</dbReference>